<keyword evidence="3 7" id="KW-0028">Amino-acid biosynthesis</keyword>
<feature type="binding site" evidence="7">
    <location>
        <position position="22"/>
    </location>
    <ligand>
        <name>phosphoenolpyruvate</name>
        <dbReference type="ChEBI" id="CHEBI:58702"/>
    </ligand>
</feature>
<keyword evidence="4 7" id="KW-0808">Transferase</keyword>
<feature type="binding site" evidence="7">
    <location>
        <position position="336"/>
    </location>
    <ligand>
        <name>3-phosphoshikimate</name>
        <dbReference type="ChEBI" id="CHEBI:145989"/>
    </ligand>
</feature>
<feature type="binding site" evidence="7">
    <location>
        <position position="169"/>
    </location>
    <ligand>
        <name>phosphoenolpyruvate</name>
        <dbReference type="ChEBI" id="CHEBI:58702"/>
    </ligand>
</feature>
<dbReference type="EMBL" id="VBZC01000026">
    <property type="protein sequence ID" value="TLS43786.1"/>
    <property type="molecule type" value="Genomic_DNA"/>
</dbReference>
<dbReference type="GO" id="GO:0009073">
    <property type="term" value="P:aromatic amino acid family biosynthetic process"/>
    <property type="evidence" value="ECO:0007669"/>
    <property type="project" value="UniProtKB-KW"/>
</dbReference>
<feature type="binding site" evidence="7">
    <location>
        <position position="194"/>
    </location>
    <ligand>
        <name>3-phosphoshikimate</name>
        <dbReference type="ChEBI" id="CHEBI:145989"/>
    </ligand>
</feature>
<feature type="binding site" evidence="7">
    <location>
        <position position="407"/>
    </location>
    <ligand>
        <name>phosphoenolpyruvate</name>
        <dbReference type="ChEBI" id="CHEBI:58702"/>
    </ligand>
</feature>
<reference evidence="9 10" key="1">
    <citation type="submission" date="2019-05" db="EMBL/GenBank/DDBJ databases">
        <title>Streptomyces sp. NEAU-C151, a novel actinomycete isolated from soil.</title>
        <authorList>
            <person name="Han L."/>
            <person name="Jiang H."/>
        </authorList>
    </citation>
    <scope>NUCLEOTIDE SEQUENCE [LARGE SCALE GENOMIC DNA]</scope>
    <source>
        <strain evidence="9 10">NEAU-C151</strain>
    </source>
</reference>
<comment type="pathway">
    <text evidence="1 7">Metabolic intermediate biosynthesis; chorismate biosynthesis; chorismate from D-erythrose 4-phosphate and phosphoenolpyruvate: step 6/7.</text>
</comment>
<feature type="binding site" evidence="7">
    <location>
        <position position="94"/>
    </location>
    <ligand>
        <name>phosphoenolpyruvate</name>
        <dbReference type="ChEBI" id="CHEBI:58702"/>
    </ligand>
</feature>
<keyword evidence="5 7" id="KW-0057">Aromatic amino acid biosynthesis</keyword>
<feature type="binding site" evidence="7">
    <location>
        <position position="340"/>
    </location>
    <ligand>
        <name>phosphoenolpyruvate</name>
        <dbReference type="ChEBI" id="CHEBI:58702"/>
    </ligand>
</feature>
<dbReference type="GO" id="GO:0008652">
    <property type="term" value="P:amino acid biosynthetic process"/>
    <property type="evidence" value="ECO:0007669"/>
    <property type="project" value="UniProtKB-KW"/>
</dbReference>
<feature type="binding site" evidence="7">
    <location>
        <position position="23"/>
    </location>
    <ligand>
        <name>3-phosphoshikimate</name>
        <dbReference type="ChEBI" id="CHEBI:145989"/>
    </ligand>
</feature>
<comment type="subcellular location">
    <subcellularLocation>
        <location evidence="7">Cytoplasm</location>
    </subcellularLocation>
</comment>
<organism evidence="9 10">
    <name type="scientific">Streptomyces montanus</name>
    <dbReference type="NCBI Taxonomy" id="2580423"/>
    <lineage>
        <taxon>Bacteria</taxon>
        <taxon>Bacillati</taxon>
        <taxon>Actinomycetota</taxon>
        <taxon>Actinomycetes</taxon>
        <taxon>Kitasatosporales</taxon>
        <taxon>Streptomycetaceae</taxon>
        <taxon>Streptomyces</taxon>
    </lineage>
</organism>
<evidence type="ECO:0000256" key="6">
    <source>
        <dbReference type="ARBA" id="ARBA00044633"/>
    </source>
</evidence>
<dbReference type="SUPFAM" id="SSF55205">
    <property type="entry name" value="EPT/RTPC-like"/>
    <property type="match status" value="1"/>
</dbReference>
<dbReference type="NCBIfam" id="TIGR01356">
    <property type="entry name" value="aroA"/>
    <property type="match status" value="1"/>
</dbReference>
<feature type="binding site" evidence="7">
    <location>
        <position position="22"/>
    </location>
    <ligand>
        <name>3-phosphoshikimate</name>
        <dbReference type="ChEBI" id="CHEBI:145989"/>
    </ligand>
</feature>
<evidence type="ECO:0000256" key="4">
    <source>
        <dbReference type="ARBA" id="ARBA00022679"/>
    </source>
</evidence>
<dbReference type="AlphaFoldDB" id="A0A5R9FNU4"/>
<dbReference type="RefSeq" id="WP_138047168.1">
    <property type="nucleotide sequence ID" value="NZ_VBZC01000026.1"/>
</dbReference>
<comment type="catalytic activity">
    <reaction evidence="6">
        <text>3-phosphoshikimate + phosphoenolpyruvate = 5-O-(1-carboxyvinyl)-3-phosphoshikimate + phosphate</text>
        <dbReference type="Rhea" id="RHEA:21256"/>
        <dbReference type="ChEBI" id="CHEBI:43474"/>
        <dbReference type="ChEBI" id="CHEBI:57701"/>
        <dbReference type="ChEBI" id="CHEBI:58702"/>
        <dbReference type="ChEBI" id="CHEBI:145989"/>
        <dbReference type="EC" id="2.5.1.19"/>
    </reaction>
    <physiologicalReaction direction="left-to-right" evidence="6">
        <dbReference type="Rhea" id="RHEA:21257"/>
    </physiologicalReaction>
</comment>
<dbReference type="InterPro" id="IPR023193">
    <property type="entry name" value="EPSP_synthase_CS"/>
</dbReference>
<dbReference type="InterPro" id="IPR006264">
    <property type="entry name" value="EPSP_synthase"/>
</dbReference>
<keyword evidence="7" id="KW-0963">Cytoplasm</keyword>
<evidence type="ECO:0000313" key="10">
    <source>
        <dbReference type="Proteomes" id="UP000305906"/>
    </source>
</evidence>
<comment type="subunit">
    <text evidence="7">Monomer.</text>
</comment>
<dbReference type="GO" id="GO:0003866">
    <property type="term" value="F:3-phosphoshikimate 1-carboxyvinyltransferase activity"/>
    <property type="evidence" value="ECO:0007669"/>
    <property type="project" value="UniProtKB-UniRule"/>
</dbReference>
<feature type="active site" description="Proton acceptor" evidence="7">
    <location>
        <position position="309"/>
    </location>
</feature>
<dbReference type="PIRSF" id="PIRSF000505">
    <property type="entry name" value="EPSPS"/>
    <property type="match status" value="1"/>
</dbReference>
<dbReference type="Proteomes" id="UP000305906">
    <property type="component" value="Unassembled WGS sequence"/>
</dbReference>
<dbReference type="CDD" id="cd01556">
    <property type="entry name" value="EPSP_synthase"/>
    <property type="match status" value="1"/>
</dbReference>
<name>A0A5R9FNU4_9ACTN</name>
<evidence type="ECO:0000256" key="2">
    <source>
        <dbReference type="ARBA" id="ARBA00009948"/>
    </source>
</evidence>
<evidence type="ECO:0000256" key="1">
    <source>
        <dbReference type="ARBA" id="ARBA00004811"/>
    </source>
</evidence>
<dbReference type="Pfam" id="PF00275">
    <property type="entry name" value="EPSP_synthase"/>
    <property type="match status" value="1"/>
</dbReference>
<feature type="binding site" evidence="7">
    <location>
        <position position="381"/>
    </location>
    <ligand>
        <name>phosphoenolpyruvate</name>
        <dbReference type="ChEBI" id="CHEBI:58702"/>
    </ligand>
</feature>
<feature type="binding site" evidence="7">
    <location>
        <position position="168"/>
    </location>
    <ligand>
        <name>3-phosphoshikimate</name>
        <dbReference type="ChEBI" id="CHEBI:145989"/>
    </ligand>
</feature>
<keyword evidence="10" id="KW-1185">Reference proteome</keyword>
<evidence type="ECO:0000256" key="7">
    <source>
        <dbReference type="HAMAP-Rule" id="MF_00210"/>
    </source>
</evidence>
<comment type="caution">
    <text evidence="7">Lacks conserved residue(s) required for the propagation of feature annotation.</text>
</comment>
<dbReference type="UniPathway" id="UPA00053">
    <property type="reaction ID" value="UER00089"/>
</dbReference>
<gene>
    <name evidence="7 9" type="primary">aroA</name>
    <name evidence="9" type="ORF">FE633_23605</name>
</gene>
<dbReference type="GO" id="GO:0005737">
    <property type="term" value="C:cytoplasm"/>
    <property type="evidence" value="ECO:0007669"/>
    <property type="project" value="UniProtKB-SubCell"/>
</dbReference>
<dbReference type="Gene3D" id="3.65.10.10">
    <property type="entry name" value="Enolpyruvate transferase domain"/>
    <property type="match status" value="2"/>
</dbReference>
<dbReference type="PROSITE" id="PS00885">
    <property type="entry name" value="EPSP_SYNTHASE_2"/>
    <property type="match status" value="1"/>
</dbReference>
<feature type="domain" description="Enolpyruvate transferase" evidence="8">
    <location>
        <begin position="17"/>
        <end position="416"/>
    </location>
</feature>
<comment type="function">
    <text evidence="7">Catalyzes the transfer of the enolpyruvyl moiety of phosphoenolpyruvate (PEP) to the 5-hydroxyl of shikimate-3-phosphate (S3P) to produce enolpyruvyl shikimate-3-phosphate and inorganic phosphate.</text>
</comment>
<feature type="binding site" evidence="7">
    <location>
        <position position="169"/>
    </location>
    <ligand>
        <name>3-phosphoshikimate</name>
        <dbReference type="ChEBI" id="CHEBI:145989"/>
    </ligand>
</feature>
<feature type="binding site" evidence="7">
    <location>
        <position position="309"/>
    </location>
    <ligand>
        <name>3-phosphoshikimate</name>
        <dbReference type="ChEBI" id="CHEBI:145989"/>
    </ligand>
</feature>
<dbReference type="GO" id="GO:0009423">
    <property type="term" value="P:chorismate biosynthetic process"/>
    <property type="evidence" value="ECO:0007669"/>
    <property type="project" value="UniProtKB-UniRule"/>
</dbReference>
<dbReference type="EC" id="2.5.1.19" evidence="7"/>
<dbReference type="InterPro" id="IPR036968">
    <property type="entry name" value="Enolpyruvate_Tfrase_sf"/>
</dbReference>
<dbReference type="PANTHER" id="PTHR21090:SF5">
    <property type="entry name" value="PENTAFUNCTIONAL AROM POLYPEPTIDE"/>
    <property type="match status" value="1"/>
</dbReference>
<evidence type="ECO:0000259" key="8">
    <source>
        <dbReference type="Pfam" id="PF00275"/>
    </source>
</evidence>
<sequence>MPLRTFDGIAVETPHARIPGSKSLTNRALLLAAAAEGTTVLSAPLVSEDTIAFRGALEQLGVRVSAEPGDGHWHVRGLGGGPLGDARVHCGDAGTAARFLPPFTATGQGLFYFDGSLQLRARPMRPLIDALTRLGVTVHVGRGGRLPLVVEGGGLQGGRIVLDSDLSSQYLSGLLMAAPLLSRPLTIDVPHLVSRPYVDMTLALMRHFGAHVERSGNRITTRPGGYVARDLPVEPDASSASYFFAAAAATGRSVTVRGLGRHSLQGDLGFARVLRLAGAEVTVGDNETTVRGPDSLRGGFTIDMGDISDTFMTLAAVAPLADAPITITGIAHTRLKESDRISAVARNLRACGILVEEDADRITVHPGVPRPTTIACYRDHRIAMSFAVLNLASSAGFALDDPACVDKTFPGFHAELRRLMSNPVVPTDSEEHR</sequence>
<protein>
    <recommendedName>
        <fullName evidence="7">3-phosphoshikimate 1-carboxyvinyltransferase</fullName>
        <ecNumber evidence="7">2.5.1.19</ecNumber>
    </recommendedName>
    <alternativeName>
        <fullName evidence="7">5-enolpyruvylshikimate-3-phosphate synthase</fullName>
        <shortName evidence="7">EPSP synthase</shortName>
        <shortName evidence="7">EPSPS</shortName>
    </alternativeName>
</protein>
<feature type="binding site" evidence="7">
    <location>
        <position position="27"/>
    </location>
    <ligand>
        <name>3-phosphoshikimate</name>
        <dbReference type="ChEBI" id="CHEBI:145989"/>
    </ligand>
</feature>
<dbReference type="HAMAP" id="MF_00210">
    <property type="entry name" value="EPSP_synth"/>
    <property type="match status" value="1"/>
</dbReference>
<evidence type="ECO:0000256" key="3">
    <source>
        <dbReference type="ARBA" id="ARBA00022605"/>
    </source>
</evidence>
<accession>A0A5R9FNU4</accession>
<dbReference type="PANTHER" id="PTHR21090">
    <property type="entry name" value="AROM/DEHYDROQUINATE SYNTHASE"/>
    <property type="match status" value="1"/>
</dbReference>
<evidence type="ECO:0000313" key="9">
    <source>
        <dbReference type="EMBL" id="TLS43786.1"/>
    </source>
</evidence>
<comment type="caution">
    <text evidence="9">The sequence shown here is derived from an EMBL/GenBank/DDBJ whole genome shotgun (WGS) entry which is preliminary data.</text>
</comment>
<comment type="similarity">
    <text evidence="2 7">Belongs to the EPSP synthase family.</text>
</comment>
<evidence type="ECO:0000256" key="5">
    <source>
        <dbReference type="ARBA" id="ARBA00023141"/>
    </source>
</evidence>
<feature type="binding site" evidence="7">
    <location>
        <position position="122"/>
    </location>
    <ligand>
        <name>phosphoenolpyruvate</name>
        <dbReference type="ChEBI" id="CHEBI:58702"/>
    </ligand>
</feature>
<proteinExistence type="inferred from homology"/>
<feature type="binding site" evidence="7">
    <location>
        <position position="167"/>
    </location>
    <ligand>
        <name>3-phosphoshikimate</name>
        <dbReference type="ChEBI" id="CHEBI:145989"/>
    </ligand>
</feature>
<dbReference type="InterPro" id="IPR013792">
    <property type="entry name" value="RNA3'P_cycl/enolpyr_Trfase_a/b"/>
</dbReference>
<dbReference type="InterPro" id="IPR001986">
    <property type="entry name" value="Enolpyruvate_Tfrase_dom"/>
</dbReference>